<feature type="transmembrane region" description="Helical" evidence="8">
    <location>
        <begin position="274"/>
        <end position="302"/>
    </location>
</feature>
<feature type="transmembrane region" description="Helical" evidence="8">
    <location>
        <begin position="205"/>
        <end position="227"/>
    </location>
</feature>
<gene>
    <name evidence="9" type="ORF">SPSK_00745</name>
</gene>
<keyword evidence="4 8" id="KW-1133">Transmembrane helix</keyword>
<comment type="caution">
    <text evidence="9">The sequence shown here is derived from an EMBL/GenBank/DDBJ whole genome shotgun (WGS) entry which is preliminary data.</text>
</comment>
<feature type="transmembrane region" description="Helical" evidence="8">
    <location>
        <begin position="322"/>
        <end position="340"/>
    </location>
</feature>
<keyword evidence="5 8" id="KW-0472">Membrane</keyword>
<name>A0A0F2M0G4_SPOSC</name>
<feature type="transmembrane region" description="Helical" evidence="8">
    <location>
        <begin position="86"/>
        <end position="103"/>
    </location>
</feature>
<dbReference type="PANTHER" id="PTHR43791">
    <property type="entry name" value="PERMEASE-RELATED"/>
    <property type="match status" value="1"/>
</dbReference>
<dbReference type="Pfam" id="PF07690">
    <property type="entry name" value="MFS_1"/>
    <property type="match status" value="1"/>
</dbReference>
<evidence type="ECO:0000256" key="6">
    <source>
        <dbReference type="ARBA" id="ARBA00037968"/>
    </source>
</evidence>
<reference evidence="9 10" key="1">
    <citation type="journal article" date="2014" name="BMC Genomics">
        <title>Comparative genomics of the major fungal agents of human and animal Sporotrichosis: Sporothrix schenckii and Sporothrix brasiliensis.</title>
        <authorList>
            <person name="Teixeira M.M."/>
            <person name="de Almeida L.G."/>
            <person name="Kubitschek-Barreira P."/>
            <person name="Alves F.L."/>
            <person name="Kioshima E.S."/>
            <person name="Abadio A.K."/>
            <person name="Fernandes L."/>
            <person name="Derengowski L.S."/>
            <person name="Ferreira K.S."/>
            <person name="Souza R.C."/>
            <person name="Ruiz J.C."/>
            <person name="de Andrade N.C."/>
            <person name="Paes H.C."/>
            <person name="Nicola A.M."/>
            <person name="Albuquerque P."/>
            <person name="Gerber A.L."/>
            <person name="Martins V.P."/>
            <person name="Peconick L.D."/>
            <person name="Neto A.V."/>
            <person name="Chaucanez C.B."/>
            <person name="Silva P.A."/>
            <person name="Cunha O.L."/>
            <person name="de Oliveira F.F."/>
            <person name="dos Santos T.C."/>
            <person name="Barros A.L."/>
            <person name="Soares M.A."/>
            <person name="de Oliveira L.M."/>
            <person name="Marini M.M."/>
            <person name="Villalobos-Duno H."/>
            <person name="Cunha M.M."/>
            <person name="de Hoog S."/>
            <person name="da Silveira J.F."/>
            <person name="Henrissat B."/>
            <person name="Nino-Vega G.A."/>
            <person name="Cisalpino P.S."/>
            <person name="Mora-Montes H.M."/>
            <person name="Almeida S.R."/>
            <person name="Stajich J.E."/>
            <person name="Lopes-Bezerra L.M."/>
            <person name="Vasconcelos A.T."/>
            <person name="Felipe M.S."/>
        </authorList>
    </citation>
    <scope>NUCLEOTIDE SEQUENCE [LARGE SCALE GENOMIC DNA]</scope>
    <source>
        <strain evidence="9 10">1099-18</strain>
    </source>
</reference>
<feature type="transmembrane region" description="Helical" evidence="8">
    <location>
        <begin position="360"/>
        <end position="378"/>
    </location>
</feature>
<evidence type="ECO:0000256" key="7">
    <source>
        <dbReference type="SAM" id="MobiDB-lite"/>
    </source>
</evidence>
<proteinExistence type="inferred from homology"/>
<comment type="subcellular location">
    <subcellularLocation>
        <location evidence="1">Membrane</location>
        <topology evidence="1">Multi-pass membrane protein</topology>
    </subcellularLocation>
</comment>
<accession>A0A0F2M0G4</accession>
<dbReference type="GO" id="GO:0016020">
    <property type="term" value="C:membrane"/>
    <property type="evidence" value="ECO:0007669"/>
    <property type="project" value="UniProtKB-SubCell"/>
</dbReference>
<feature type="transmembrane region" description="Helical" evidence="8">
    <location>
        <begin position="173"/>
        <end position="193"/>
    </location>
</feature>
<evidence type="ECO:0000313" key="10">
    <source>
        <dbReference type="Proteomes" id="UP000033710"/>
    </source>
</evidence>
<feature type="transmembrane region" description="Helical" evidence="8">
    <location>
        <begin position="442"/>
        <end position="459"/>
    </location>
</feature>
<dbReference type="GO" id="GO:0022857">
    <property type="term" value="F:transmembrane transporter activity"/>
    <property type="evidence" value="ECO:0007669"/>
    <property type="project" value="InterPro"/>
</dbReference>
<evidence type="ECO:0000256" key="2">
    <source>
        <dbReference type="ARBA" id="ARBA00022448"/>
    </source>
</evidence>
<dbReference type="Gene3D" id="1.20.1250.20">
    <property type="entry name" value="MFS general substrate transporter like domains"/>
    <property type="match status" value="2"/>
</dbReference>
<feature type="transmembrane region" description="Helical" evidence="8">
    <location>
        <begin position="479"/>
        <end position="499"/>
    </location>
</feature>
<dbReference type="GeneID" id="27662970"/>
<dbReference type="FunFam" id="1.20.1250.20:FF:000065">
    <property type="entry name" value="Putative MFS pantothenate transporter"/>
    <property type="match status" value="1"/>
</dbReference>
<dbReference type="RefSeq" id="XP_016584317.1">
    <property type="nucleotide sequence ID" value="XM_016727693.1"/>
</dbReference>
<feature type="transmembrane region" description="Helical" evidence="8">
    <location>
        <begin position="137"/>
        <end position="161"/>
    </location>
</feature>
<sequence>MADVLKGSSKRLTPWQLFKEVFNWYPAEYPAAERKLLFKLDLSILVFACLCFFVKYLDQTNISNAYVSGLQEDFGLYGNQLNYLNVTYYTAYVVFQVPGLLLMSRPRLARWLLPTLEVLWGIATFATSRTTNVQQLYAIRFLIGMLEAPVFAGTHFILGSWYGGHELFKRAGTWFICNALGSMVSGYLQAAAYTNLSGVGGMAGWRWLFIIDGVFTLPVALLGYVVFPGVPDSPRPFHLTDADIVLAKQRLTRFKVRRPGPLGLDVFKRSLQRWHIWVFVFCYMYVGPRSFFVLASLATLFLSSLPSFCPRFARFLFPLRSLVANTSSCMICSSYPISYMNLWLKAEGYSVVQVNRLPTVTYAINIVASWLGTTLAAIYPSWILYTIVETCCVFSTICMIVWDIPTGLKFFAWYLFGVAGCASPILYSAVNTIVRDDSEERALILGSMMTVGYSFNIWVPLLVFPTAGPYGAPRWRKGWPFILVFFVLLWAGFVTSIVLHRRDQTRKAVHAGRGPPVDGTDSEGEERVSEALSSSDDVVVVNTTVETKA</sequence>
<comment type="similarity">
    <text evidence="6">Belongs to the major facilitator superfamily. Allantoate permease family.</text>
</comment>
<evidence type="ECO:0000256" key="4">
    <source>
        <dbReference type="ARBA" id="ARBA00022989"/>
    </source>
</evidence>
<dbReference type="KEGG" id="ssck:SPSK_00745"/>
<dbReference type="OrthoDB" id="6132182at2759"/>
<evidence type="ECO:0000256" key="8">
    <source>
        <dbReference type="SAM" id="Phobius"/>
    </source>
</evidence>
<dbReference type="InterPro" id="IPR036259">
    <property type="entry name" value="MFS_trans_sf"/>
</dbReference>
<dbReference type="VEuPathDB" id="FungiDB:SPSK_00745"/>
<protein>
    <submittedName>
        <fullName evidence="9">Pantothenate transporter</fullName>
    </submittedName>
</protein>
<feature type="transmembrane region" description="Helical" evidence="8">
    <location>
        <begin position="410"/>
        <end position="430"/>
    </location>
</feature>
<evidence type="ECO:0000256" key="1">
    <source>
        <dbReference type="ARBA" id="ARBA00004141"/>
    </source>
</evidence>
<evidence type="ECO:0000256" key="5">
    <source>
        <dbReference type="ARBA" id="ARBA00023136"/>
    </source>
</evidence>
<dbReference type="SUPFAM" id="SSF103473">
    <property type="entry name" value="MFS general substrate transporter"/>
    <property type="match status" value="1"/>
</dbReference>
<dbReference type="EMBL" id="AXCR01000011">
    <property type="protein sequence ID" value="KJR81641.1"/>
    <property type="molecule type" value="Genomic_DNA"/>
</dbReference>
<evidence type="ECO:0000256" key="3">
    <source>
        <dbReference type="ARBA" id="ARBA00022692"/>
    </source>
</evidence>
<dbReference type="InterPro" id="IPR011701">
    <property type="entry name" value="MFS"/>
</dbReference>
<dbReference type="Proteomes" id="UP000033710">
    <property type="component" value="Unassembled WGS sequence"/>
</dbReference>
<dbReference type="AlphaFoldDB" id="A0A0F2M0G4"/>
<feature type="region of interest" description="Disordered" evidence="7">
    <location>
        <begin position="509"/>
        <end position="535"/>
    </location>
</feature>
<organism evidence="9 10">
    <name type="scientific">Sporothrix schenckii 1099-18</name>
    <dbReference type="NCBI Taxonomy" id="1397361"/>
    <lineage>
        <taxon>Eukaryota</taxon>
        <taxon>Fungi</taxon>
        <taxon>Dikarya</taxon>
        <taxon>Ascomycota</taxon>
        <taxon>Pezizomycotina</taxon>
        <taxon>Sordariomycetes</taxon>
        <taxon>Sordariomycetidae</taxon>
        <taxon>Ophiostomatales</taxon>
        <taxon>Ophiostomataceae</taxon>
        <taxon>Sporothrix</taxon>
    </lineage>
</organism>
<dbReference type="PANTHER" id="PTHR43791:SF28">
    <property type="entry name" value="MAJOR FACILITATOR SUPERFAMILY (MFS) PROFILE DOMAIN-CONTAINING PROTEIN"/>
    <property type="match status" value="1"/>
</dbReference>
<reference evidence="9 10" key="2">
    <citation type="journal article" date="2015" name="Eukaryot. Cell">
        <title>Asexual propagation of a virulent clone complex in a human and feline outbreak of sporotrichosis.</title>
        <authorList>
            <person name="Teixeira Mde M."/>
            <person name="Rodrigues A.M."/>
            <person name="Tsui C.K."/>
            <person name="de Almeida L.G."/>
            <person name="Van Diepeningen A.D."/>
            <person name="van den Ende B.G."/>
            <person name="Fernandes G.F."/>
            <person name="Kano R."/>
            <person name="Hamelin R.C."/>
            <person name="Lopes-Bezerra L.M."/>
            <person name="Vasconcelos A.T."/>
            <person name="de Hoog S."/>
            <person name="de Camargo Z.P."/>
            <person name="Felipe M.S."/>
        </authorList>
    </citation>
    <scope>NUCLEOTIDE SEQUENCE [LARGE SCALE GENOMIC DNA]</scope>
    <source>
        <strain evidence="9 10">1099-18</strain>
    </source>
</reference>
<keyword evidence="3 8" id="KW-0812">Transmembrane</keyword>
<keyword evidence="2" id="KW-0813">Transport</keyword>
<evidence type="ECO:0000313" key="9">
    <source>
        <dbReference type="EMBL" id="KJR81641.1"/>
    </source>
</evidence>